<keyword evidence="2" id="KW-1185">Reference proteome</keyword>
<organism evidence="1 2">
    <name type="scientific">Clitoria ternatea</name>
    <name type="common">Butterfly pea</name>
    <dbReference type="NCBI Taxonomy" id="43366"/>
    <lineage>
        <taxon>Eukaryota</taxon>
        <taxon>Viridiplantae</taxon>
        <taxon>Streptophyta</taxon>
        <taxon>Embryophyta</taxon>
        <taxon>Tracheophyta</taxon>
        <taxon>Spermatophyta</taxon>
        <taxon>Magnoliopsida</taxon>
        <taxon>eudicotyledons</taxon>
        <taxon>Gunneridae</taxon>
        <taxon>Pentapetalae</taxon>
        <taxon>rosids</taxon>
        <taxon>fabids</taxon>
        <taxon>Fabales</taxon>
        <taxon>Fabaceae</taxon>
        <taxon>Papilionoideae</taxon>
        <taxon>50 kb inversion clade</taxon>
        <taxon>NPAAA clade</taxon>
        <taxon>indigoferoid/millettioid clade</taxon>
        <taxon>Phaseoleae</taxon>
        <taxon>Clitoria</taxon>
    </lineage>
</organism>
<evidence type="ECO:0000313" key="1">
    <source>
        <dbReference type="EMBL" id="KAK7300568.1"/>
    </source>
</evidence>
<reference evidence="1 2" key="1">
    <citation type="submission" date="2024-01" db="EMBL/GenBank/DDBJ databases">
        <title>The genomes of 5 underutilized Papilionoideae crops provide insights into root nodulation and disease resistance.</title>
        <authorList>
            <person name="Yuan L."/>
        </authorList>
    </citation>
    <scope>NUCLEOTIDE SEQUENCE [LARGE SCALE GENOMIC DNA]</scope>
    <source>
        <strain evidence="1">LY-2023</strain>
        <tissue evidence="1">Leaf</tissue>
    </source>
</reference>
<dbReference type="PANTHER" id="PTHR33710:SF77">
    <property type="entry name" value="DNASE I-LIKE SUPERFAMILY PROTEIN"/>
    <property type="match status" value="1"/>
</dbReference>
<sequence>MAMVTKDLNLAGDEKETDDVEQRNLNPIVHVGLDEYERGADAKRFPMIMKDLARTYKIGFNAILDPKIISERADLVIKKISFSGVQKVDAVVFSRRIWCLWNESLWAMEFIKALTQCIHLCIKHGGNRAWILSIVYASPQLETRVAFWDELRNMASKWSLPRCLAGDFNLILYEYEKERGGLVNKSQLKNFANCIEDCRLIEVNMNGTFFTWKREEVKERLDKVLASNSGTEYFPEATVTSLALENSDHCRLWIKPKGQHSNNQETDFKFQSMWLAHEQFDKEVKRLWKLEVNWLANIEAFTQGMRKWNYEVFGDIFRKKKILILRIKGINNKLISQRNPFLTSLRQELWSEYE</sequence>
<dbReference type="InterPro" id="IPR036691">
    <property type="entry name" value="Endo/exonu/phosph_ase_sf"/>
</dbReference>
<accession>A0AAN9JMN0</accession>
<dbReference type="Proteomes" id="UP001359559">
    <property type="component" value="Unassembled WGS sequence"/>
</dbReference>
<dbReference type="Gene3D" id="3.60.10.10">
    <property type="entry name" value="Endonuclease/exonuclease/phosphatase"/>
    <property type="match status" value="1"/>
</dbReference>
<evidence type="ECO:0000313" key="2">
    <source>
        <dbReference type="Proteomes" id="UP001359559"/>
    </source>
</evidence>
<proteinExistence type="predicted"/>
<dbReference type="PANTHER" id="PTHR33710">
    <property type="entry name" value="BNAC02G09200D PROTEIN"/>
    <property type="match status" value="1"/>
</dbReference>
<dbReference type="SUPFAM" id="SSF56219">
    <property type="entry name" value="DNase I-like"/>
    <property type="match status" value="1"/>
</dbReference>
<name>A0AAN9JMN0_CLITE</name>
<comment type="caution">
    <text evidence="1">The sequence shown here is derived from an EMBL/GenBank/DDBJ whole genome shotgun (WGS) entry which is preliminary data.</text>
</comment>
<gene>
    <name evidence="1" type="ORF">RJT34_11415</name>
</gene>
<dbReference type="AlphaFoldDB" id="A0AAN9JMN0"/>
<dbReference type="EMBL" id="JAYKXN010000003">
    <property type="protein sequence ID" value="KAK7300568.1"/>
    <property type="molecule type" value="Genomic_DNA"/>
</dbReference>
<protein>
    <recommendedName>
        <fullName evidence="3">Reverse transcriptase</fullName>
    </recommendedName>
</protein>
<evidence type="ECO:0008006" key="3">
    <source>
        <dbReference type="Google" id="ProtNLM"/>
    </source>
</evidence>